<dbReference type="Proteomes" id="UP000516052">
    <property type="component" value="Chromosome"/>
</dbReference>
<feature type="compositionally biased region" description="Basic and acidic residues" evidence="1">
    <location>
        <begin position="58"/>
        <end position="74"/>
    </location>
</feature>
<name>A0A7H0I5U5_9ACTN</name>
<reference evidence="2 3" key="1">
    <citation type="submission" date="2020-08" db="EMBL/GenBank/DDBJ databases">
        <title>A novel species.</title>
        <authorList>
            <person name="Gao J."/>
        </authorList>
    </citation>
    <scope>NUCLEOTIDE SEQUENCE [LARGE SCALE GENOMIC DNA]</scope>
    <source>
        <strain evidence="2 3">CRXT-G-22</strain>
    </source>
</reference>
<dbReference type="NCBIfam" id="NF041205">
    <property type="entry name" value="VdcD"/>
    <property type="match status" value="1"/>
</dbReference>
<organism evidence="2 3">
    <name type="scientific">Streptomyces roseirectus</name>
    <dbReference type="NCBI Taxonomy" id="2768066"/>
    <lineage>
        <taxon>Bacteria</taxon>
        <taxon>Bacillati</taxon>
        <taxon>Actinomycetota</taxon>
        <taxon>Actinomycetes</taxon>
        <taxon>Kitasatosporales</taxon>
        <taxon>Streptomycetaceae</taxon>
        <taxon>Streptomyces</taxon>
    </lineage>
</organism>
<dbReference type="AlphaFoldDB" id="A0A7H0I5U5"/>
<dbReference type="InterPro" id="IPR047707">
    <property type="entry name" value="VdcD-like"/>
</dbReference>
<dbReference type="KEGG" id="sroi:IAG44_00880"/>
<gene>
    <name evidence="2" type="ORF">IAG44_00880</name>
</gene>
<proteinExistence type="predicted"/>
<feature type="region of interest" description="Disordered" evidence="1">
    <location>
        <begin position="49"/>
        <end position="74"/>
    </location>
</feature>
<evidence type="ECO:0000313" key="2">
    <source>
        <dbReference type="EMBL" id="QNP68161.1"/>
    </source>
</evidence>
<evidence type="ECO:0000256" key="1">
    <source>
        <dbReference type="SAM" id="MobiDB-lite"/>
    </source>
</evidence>
<dbReference type="RefSeq" id="WP_187745204.1">
    <property type="nucleotide sequence ID" value="NZ_CP060828.1"/>
</dbReference>
<accession>A0A7H0I5U5</accession>
<protein>
    <recommendedName>
        <fullName evidence="4">4-hydroxybenzoate decarboxylase</fullName>
    </recommendedName>
</protein>
<dbReference type="Pfam" id="PF26358">
    <property type="entry name" value="EcdD_BsdD_detox"/>
    <property type="match status" value="1"/>
</dbReference>
<dbReference type="EMBL" id="CP060828">
    <property type="protein sequence ID" value="QNP68161.1"/>
    <property type="molecule type" value="Genomic_DNA"/>
</dbReference>
<evidence type="ECO:0008006" key="4">
    <source>
        <dbReference type="Google" id="ProtNLM"/>
    </source>
</evidence>
<keyword evidence="3" id="KW-1185">Reference proteome</keyword>
<evidence type="ECO:0000313" key="3">
    <source>
        <dbReference type="Proteomes" id="UP000516052"/>
    </source>
</evidence>
<sequence length="74" mass="8234">MTTATTPNLCPRCSSPDISLVAESPVPGHWVMRSCSQCWYAWRSTEPATATDPDAYPDDFRLTPDDIQHAPRLV</sequence>